<accession>A0A5B8UQX8</accession>
<evidence type="ECO:0000313" key="1">
    <source>
        <dbReference type="EMBL" id="QEC61389.1"/>
    </source>
</evidence>
<dbReference type="KEGG" id="mgin:FRZ54_01920"/>
<name>A0A5B8UQX8_9SPHI</name>
<dbReference type="Pfam" id="PF14054">
    <property type="entry name" value="DUF4249"/>
    <property type="match status" value="1"/>
</dbReference>
<dbReference type="InterPro" id="IPR025345">
    <property type="entry name" value="DUF4249"/>
</dbReference>
<proteinExistence type="predicted"/>
<gene>
    <name evidence="1" type="ORF">FRZ54_01920</name>
</gene>
<dbReference type="PROSITE" id="PS51257">
    <property type="entry name" value="PROKAR_LIPOPROTEIN"/>
    <property type="match status" value="1"/>
</dbReference>
<protein>
    <submittedName>
        <fullName evidence="1">DUF4249 domain-containing protein</fullName>
    </submittedName>
</protein>
<reference evidence="1 2" key="1">
    <citation type="journal article" date="2017" name="Curr. Microbiol.">
        <title>Mucilaginibacter ginsenosidivorans sp. nov., Isolated from Soil of Ginseng Field.</title>
        <authorList>
            <person name="Kim M.M."/>
            <person name="Siddiqi M.Z."/>
            <person name="Im W.T."/>
        </authorList>
    </citation>
    <scope>NUCLEOTIDE SEQUENCE [LARGE SCALE GENOMIC DNA]</scope>
    <source>
        <strain evidence="1 2">Gsoil 3017</strain>
    </source>
</reference>
<evidence type="ECO:0000313" key="2">
    <source>
        <dbReference type="Proteomes" id="UP000321479"/>
    </source>
</evidence>
<dbReference type="AlphaFoldDB" id="A0A5B8UQX8"/>
<organism evidence="1 2">
    <name type="scientific">Mucilaginibacter ginsenosidivorans</name>
    <dbReference type="NCBI Taxonomy" id="398053"/>
    <lineage>
        <taxon>Bacteria</taxon>
        <taxon>Pseudomonadati</taxon>
        <taxon>Bacteroidota</taxon>
        <taxon>Sphingobacteriia</taxon>
        <taxon>Sphingobacteriales</taxon>
        <taxon>Sphingobacteriaceae</taxon>
        <taxon>Mucilaginibacter</taxon>
    </lineage>
</organism>
<keyword evidence="2" id="KW-1185">Reference proteome</keyword>
<dbReference type="EMBL" id="CP042436">
    <property type="protein sequence ID" value="QEC61389.1"/>
    <property type="molecule type" value="Genomic_DNA"/>
</dbReference>
<sequence length="394" mass="44416">MEPRGYIYVMTVSAMMLAACKKPYSPPAVTAPNNYLVVEGIIAAGQDSTVITLTRSVNIGQKNTHHPEWGATVTVQSDQGVSYSLTQTDSGRYASAPLNLDNNRKYKLLIRTADGRTYESDFEPVMVTPPIDTLRYDVTADGLSFFTNAHDPANKTHFYRWDYTETYLFLTPLVSLYKYIPYPFYFANRVISRKPSELIHTCYVSLNSTTVILNSSAKLREDVINDNPITQISSSSEKIYYRYSIIVRQYALTQKAYEFWTLLKKNTEQLGTIFDAQPSGIVGNLHCASDPKEPVIGYISAGTISKKRIFIDRTELPAWPFDPPQCKPTGLGWKKKENVPAELADSVFIPLGPIMTGYDPIAKDSTYSVPVGYYDCVNCRYHLNGKTQKPDFWK</sequence>
<dbReference type="OrthoDB" id="1062680at2"/>
<dbReference type="Proteomes" id="UP000321479">
    <property type="component" value="Chromosome"/>
</dbReference>